<accession>A0A5C6NCA1</accession>
<feature type="transmembrane region" description="Helical" evidence="1">
    <location>
        <begin position="102"/>
        <end position="123"/>
    </location>
</feature>
<dbReference type="InterPro" id="IPR036179">
    <property type="entry name" value="Ig-like_dom_sf"/>
</dbReference>
<evidence type="ECO:0000313" key="4">
    <source>
        <dbReference type="Proteomes" id="UP000324091"/>
    </source>
</evidence>
<gene>
    <name evidence="3" type="ORF">D4764_03G0002650</name>
</gene>
<dbReference type="InterPro" id="IPR003599">
    <property type="entry name" value="Ig_sub"/>
</dbReference>
<proteinExistence type="predicted"/>
<dbReference type="SMART" id="SM00409">
    <property type="entry name" value="IG"/>
    <property type="match status" value="1"/>
</dbReference>
<dbReference type="Proteomes" id="UP000324091">
    <property type="component" value="Chromosome 3"/>
</dbReference>
<evidence type="ECO:0000259" key="2">
    <source>
        <dbReference type="PROSITE" id="PS50835"/>
    </source>
</evidence>
<dbReference type="InterPro" id="IPR007110">
    <property type="entry name" value="Ig-like_dom"/>
</dbReference>
<dbReference type="PROSITE" id="PS50835">
    <property type="entry name" value="IG_LIKE"/>
    <property type="match status" value="1"/>
</dbReference>
<name>A0A5C6NCA1_9TELE</name>
<keyword evidence="1" id="KW-1133">Transmembrane helix</keyword>
<evidence type="ECO:0000256" key="1">
    <source>
        <dbReference type="SAM" id="Phobius"/>
    </source>
</evidence>
<evidence type="ECO:0000313" key="3">
    <source>
        <dbReference type="EMBL" id="TWW63257.1"/>
    </source>
</evidence>
<feature type="non-terminal residue" evidence="3">
    <location>
        <position position="145"/>
    </location>
</feature>
<keyword evidence="4" id="KW-1185">Reference proteome</keyword>
<comment type="caution">
    <text evidence="3">The sequence shown here is derived from an EMBL/GenBank/DDBJ whole genome shotgun (WGS) entry which is preliminary data.</text>
</comment>
<sequence length="145" mass="15427">MAGSVVLDSPVHPVTEGQDVILTCRCNDRDSTCGLASTFYKDGVMAGSGVGRVLTLHNVSVCDEGFYACEIIGSGKSPESWLTVQGLPPAGRDPPALPDLLLLYHLLVGMPFLVCTLMVGLLYRDRGEVTSCITLRGGEERRGGE</sequence>
<feature type="domain" description="Ig-like" evidence="2">
    <location>
        <begin position="3"/>
        <end position="83"/>
    </location>
</feature>
<dbReference type="SUPFAM" id="SSF48726">
    <property type="entry name" value="Immunoglobulin"/>
    <property type="match status" value="1"/>
</dbReference>
<dbReference type="InterPro" id="IPR013783">
    <property type="entry name" value="Ig-like_fold"/>
</dbReference>
<keyword evidence="1" id="KW-0812">Transmembrane</keyword>
<dbReference type="Gene3D" id="2.60.40.10">
    <property type="entry name" value="Immunoglobulins"/>
    <property type="match status" value="1"/>
</dbReference>
<dbReference type="AlphaFoldDB" id="A0A5C6NCA1"/>
<organism evidence="3 4">
    <name type="scientific">Takifugu flavidus</name>
    <name type="common">sansaifugu</name>
    <dbReference type="NCBI Taxonomy" id="433684"/>
    <lineage>
        <taxon>Eukaryota</taxon>
        <taxon>Metazoa</taxon>
        <taxon>Chordata</taxon>
        <taxon>Craniata</taxon>
        <taxon>Vertebrata</taxon>
        <taxon>Euteleostomi</taxon>
        <taxon>Actinopterygii</taxon>
        <taxon>Neopterygii</taxon>
        <taxon>Teleostei</taxon>
        <taxon>Neoteleostei</taxon>
        <taxon>Acanthomorphata</taxon>
        <taxon>Eupercaria</taxon>
        <taxon>Tetraodontiformes</taxon>
        <taxon>Tetradontoidea</taxon>
        <taxon>Tetraodontidae</taxon>
        <taxon>Takifugu</taxon>
    </lineage>
</organism>
<reference evidence="3 4" key="1">
    <citation type="submission" date="2019-04" db="EMBL/GenBank/DDBJ databases">
        <title>Chromosome genome assembly for Takifugu flavidus.</title>
        <authorList>
            <person name="Xiao S."/>
        </authorList>
    </citation>
    <scope>NUCLEOTIDE SEQUENCE [LARGE SCALE GENOMIC DNA]</scope>
    <source>
        <strain evidence="3">HTHZ2018</strain>
        <tissue evidence="3">Muscle</tissue>
    </source>
</reference>
<dbReference type="EMBL" id="RHFK02000016">
    <property type="protein sequence ID" value="TWW63257.1"/>
    <property type="molecule type" value="Genomic_DNA"/>
</dbReference>
<keyword evidence="1" id="KW-0472">Membrane</keyword>
<protein>
    <recommendedName>
        <fullName evidence="2">Ig-like domain-containing protein</fullName>
    </recommendedName>
</protein>